<dbReference type="EMBL" id="HACA01031420">
    <property type="protein sequence ID" value="CDW48781.1"/>
    <property type="molecule type" value="Transcribed_RNA"/>
</dbReference>
<organism evidence="2">
    <name type="scientific">Lepeophtheirus salmonis</name>
    <name type="common">Salmon louse</name>
    <name type="synonym">Caligus salmonis</name>
    <dbReference type="NCBI Taxonomy" id="72036"/>
    <lineage>
        <taxon>Eukaryota</taxon>
        <taxon>Metazoa</taxon>
        <taxon>Ecdysozoa</taxon>
        <taxon>Arthropoda</taxon>
        <taxon>Crustacea</taxon>
        <taxon>Multicrustacea</taxon>
        <taxon>Hexanauplia</taxon>
        <taxon>Copepoda</taxon>
        <taxon>Siphonostomatoida</taxon>
        <taxon>Caligidae</taxon>
        <taxon>Lepeophtheirus</taxon>
    </lineage>
</organism>
<dbReference type="AlphaFoldDB" id="A0A0K2VFS1"/>
<evidence type="ECO:0000256" key="1">
    <source>
        <dbReference type="SAM" id="MobiDB-lite"/>
    </source>
</evidence>
<sequence>MYESGAKPLSSTFVARTCSPTPSSSDLNVMDLSI</sequence>
<feature type="region of interest" description="Disordered" evidence="1">
    <location>
        <begin position="1"/>
        <end position="34"/>
    </location>
</feature>
<protein>
    <submittedName>
        <fullName evidence="2">Uncharacterized protein</fullName>
    </submittedName>
</protein>
<proteinExistence type="predicted"/>
<reference evidence="2" key="1">
    <citation type="submission" date="2014-05" db="EMBL/GenBank/DDBJ databases">
        <authorList>
            <person name="Chronopoulou M."/>
        </authorList>
    </citation>
    <scope>NUCLEOTIDE SEQUENCE</scope>
    <source>
        <tissue evidence="2">Whole organism</tissue>
    </source>
</reference>
<accession>A0A0K2VFS1</accession>
<feature type="compositionally biased region" description="Polar residues" evidence="1">
    <location>
        <begin position="9"/>
        <end position="27"/>
    </location>
</feature>
<name>A0A0K2VFS1_LEPSM</name>
<evidence type="ECO:0000313" key="2">
    <source>
        <dbReference type="EMBL" id="CDW48781.1"/>
    </source>
</evidence>